<evidence type="ECO:0000313" key="2">
    <source>
        <dbReference type="Proteomes" id="UP001501791"/>
    </source>
</evidence>
<dbReference type="RefSeq" id="WP_346035904.1">
    <property type="nucleotide sequence ID" value="NZ_BAAALY010000006.1"/>
</dbReference>
<evidence type="ECO:0000313" key="1">
    <source>
        <dbReference type="EMBL" id="GAA1544245.1"/>
    </source>
</evidence>
<protein>
    <submittedName>
        <fullName evidence="1">Uncharacterized protein</fullName>
    </submittedName>
</protein>
<comment type="caution">
    <text evidence="1">The sequence shown here is derived from an EMBL/GenBank/DDBJ whole genome shotgun (WGS) entry which is preliminary data.</text>
</comment>
<proteinExistence type="predicted"/>
<reference evidence="1 2" key="1">
    <citation type="journal article" date="2019" name="Int. J. Syst. Evol. Microbiol.">
        <title>The Global Catalogue of Microorganisms (GCM) 10K type strain sequencing project: providing services to taxonomists for standard genome sequencing and annotation.</title>
        <authorList>
            <consortium name="The Broad Institute Genomics Platform"/>
            <consortium name="The Broad Institute Genome Sequencing Center for Infectious Disease"/>
            <person name="Wu L."/>
            <person name="Ma J."/>
        </authorList>
    </citation>
    <scope>NUCLEOTIDE SEQUENCE [LARGE SCALE GENOMIC DNA]</scope>
    <source>
        <strain evidence="1 2">JCM 13319</strain>
    </source>
</reference>
<dbReference type="EMBL" id="BAAALY010000006">
    <property type="protein sequence ID" value="GAA1544245.1"/>
    <property type="molecule type" value="Genomic_DNA"/>
</dbReference>
<organism evidence="1 2">
    <name type="scientific">Brevibacterium picturae</name>
    <dbReference type="NCBI Taxonomy" id="260553"/>
    <lineage>
        <taxon>Bacteria</taxon>
        <taxon>Bacillati</taxon>
        <taxon>Actinomycetota</taxon>
        <taxon>Actinomycetes</taxon>
        <taxon>Micrococcales</taxon>
        <taxon>Brevibacteriaceae</taxon>
        <taxon>Brevibacterium</taxon>
    </lineage>
</organism>
<accession>A0ABN2BP04</accession>
<sequence>MTRLDDYISAEQLDRLRKLARSVELHRREHLELKEKFDELATAIAEAGPPGTLTAMATELQVSREWLRRTGRRYYRSVIRRTKDGRMLISMPADNVTAERDYEIRDKASPPNVLAVVKGSSLLDARQEQLEAYLEGGEHLTNISVVDVSHLIESTKHPTVAPGTEPEV</sequence>
<keyword evidence="2" id="KW-1185">Reference proteome</keyword>
<dbReference type="Proteomes" id="UP001501791">
    <property type="component" value="Unassembled WGS sequence"/>
</dbReference>
<name>A0ABN2BP04_9MICO</name>
<gene>
    <name evidence="1" type="ORF">GCM10009691_18370</name>
</gene>